<evidence type="ECO:0000259" key="1">
    <source>
        <dbReference type="Pfam" id="PF00891"/>
    </source>
</evidence>
<accession>A0A2X3BEN2</accession>
<name>A0A2X3BEN2_9HELI</name>
<dbReference type="AlphaFoldDB" id="A0A2X3BEN2"/>
<dbReference type="GO" id="GO:0008171">
    <property type="term" value="F:O-methyltransferase activity"/>
    <property type="evidence" value="ECO:0007669"/>
    <property type="project" value="InterPro"/>
</dbReference>
<dbReference type="Proteomes" id="UP000250166">
    <property type="component" value="Unassembled WGS sequence"/>
</dbReference>
<dbReference type="GO" id="GO:0032259">
    <property type="term" value="P:methylation"/>
    <property type="evidence" value="ECO:0007669"/>
    <property type="project" value="UniProtKB-KW"/>
</dbReference>
<evidence type="ECO:0000313" key="3">
    <source>
        <dbReference type="Proteomes" id="UP000250166"/>
    </source>
</evidence>
<keyword evidence="2" id="KW-0808">Transferase</keyword>
<proteinExistence type="predicted"/>
<keyword evidence="2" id="KW-0489">Methyltransferase</keyword>
<protein>
    <submittedName>
        <fullName evidence="2">Magnesium protoporphyrin O-methyltransferase</fullName>
    </submittedName>
</protein>
<dbReference type="InterPro" id="IPR001077">
    <property type="entry name" value="COMT_C"/>
</dbReference>
<evidence type="ECO:0000313" key="2">
    <source>
        <dbReference type="EMBL" id="SQB97826.1"/>
    </source>
</evidence>
<reference evidence="2 3" key="1">
    <citation type="submission" date="2018-06" db="EMBL/GenBank/DDBJ databases">
        <authorList>
            <consortium name="Pathogen Informatics"/>
            <person name="Doyle S."/>
        </authorList>
    </citation>
    <scope>NUCLEOTIDE SEQUENCE [LARGE SCALE GENOMIC DNA]</scope>
    <source>
        <strain evidence="2 3">NCTC13102</strain>
    </source>
</reference>
<dbReference type="SUPFAM" id="SSF53335">
    <property type="entry name" value="S-adenosyl-L-methionine-dependent methyltransferases"/>
    <property type="match status" value="1"/>
</dbReference>
<sequence>MKNKLKKLRDRLIRGGDTEEILSKTRFIHQLLLETNTNNLNALFNVVYKTNQWGNGSGSGSDENLCANYVAYLQDFFRTHHIKSVVDVGCGDWQFSKNIDFSGIEYKGFDVASVVINSNNAKYHKQNITFTHYNGDFNVLPSADLLLCKDVLQHLPNAKIKEFLTILPRYKFALITNDLGENPNMEILPTQWRTLDLSLPPFNLKCKKVFEFDEPHRNECKITILWENPK</sequence>
<dbReference type="EMBL" id="UAWL01000006">
    <property type="protein sequence ID" value="SQB97826.1"/>
    <property type="molecule type" value="Genomic_DNA"/>
</dbReference>
<dbReference type="InterPro" id="IPR029063">
    <property type="entry name" value="SAM-dependent_MTases_sf"/>
</dbReference>
<dbReference type="Pfam" id="PF00891">
    <property type="entry name" value="Methyltransf_2"/>
    <property type="match status" value="1"/>
</dbReference>
<feature type="domain" description="O-methyltransferase C-terminal" evidence="1">
    <location>
        <begin position="63"/>
        <end position="165"/>
    </location>
</feature>
<organism evidence="2 3">
    <name type="scientific">Helicobacter fennelliae</name>
    <dbReference type="NCBI Taxonomy" id="215"/>
    <lineage>
        <taxon>Bacteria</taxon>
        <taxon>Pseudomonadati</taxon>
        <taxon>Campylobacterota</taxon>
        <taxon>Epsilonproteobacteria</taxon>
        <taxon>Campylobacterales</taxon>
        <taxon>Helicobacteraceae</taxon>
        <taxon>Helicobacter</taxon>
    </lineage>
</organism>
<dbReference type="RefSeq" id="WP_023946790.1">
    <property type="nucleotide sequence ID" value="NZ_UAWL01000006.1"/>
</dbReference>
<gene>
    <name evidence="2" type="ORF">NCTC13102_00372</name>
</gene>
<dbReference type="Gene3D" id="3.40.50.150">
    <property type="entry name" value="Vaccinia Virus protein VP39"/>
    <property type="match status" value="1"/>
</dbReference>